<comment type="caution">
    <text evidence="2">The sequence shown here is derived from an EMBL/GenBank/DDBJ whole genome shotgun (WGS) entry which is preliminary data.</text>
</comment>
<evidence type="ECO:0000313" key="2">
    <source>
        <dbReference type="EMBL" id="KAG6519186.1"/>
    </source>
</evidence>
<protein>
    <recommendedName>
        <fullName evidence="1">C2 domain-containing protein</fullName>
    </recommendedName>
</protein>
<dbReference type="Gene3D" id="2.60.40.150">
    <property type="entry name" value="C2 domain"/>
    <property type="match status" value="1"/>
</dbReference>
<dbReference type="Proteomes" id="UP000734854">
    <property type="component" value="Unassembled WGS sequence"/>
</dbReference>
<dbReference type="SUPFAM" id="SSF49562">
    <property type="entry name" value="C2 domain (Calcium/lipid-binding domain, CaLB)"/>
    <property type="match status" value="1"/>
</dbReference>
<sequence>MKAEDLAMEVRVISAEDLETPWSVFGRRLRPFVALFAAADTLDCDCLPPLLHRTRVVEDGDSPAWGDLIRVPLEPSLILSLRAGGGDDEAGVYLVVLSERPLVGAARLGWCRVPLADVLDGLRHPSALRRLSYALRHPRHGGRGRGIIHLAVRLVGRDLDRLLQPHLAQPSLPLPSSHPQWGGVAIGIPVEAFGHPPSWASSGGGGGGVENVGFVEGRVGFGVGFDFRLNYQPI</sequence>
<dbReference type="InterPro" id="IPR000008">
    <property type="entry name" value="C2_dom"/>
</dbReference>
<keyword evidence="3" id="KW-1185">Reference proteome</keyword>
<dbReference type="InterPro" id="IPR035892">
    <property type="entry name" value="C2_domain_sf"/>
</dbReference>
<name>A0A8J5HLV3_ZINOF</name>
<accession>A0A8J5HLV3</accession>
<evidence type="ECO:0000313" key="3">
    <source>
        <dbReference type="Proteomes" id="UP000734854"/>
    </source>
</evidence>
<evidence type="ECO:0000259" key="1">
    <source>
        <dbReference type="PROSITE" id="PS50004"/>
    </source>
</evidence>
<dbReference type="PROSITE" id="PS50004">
    <property type="entry name" value="C2"/>
    <property type="match status" value="1"/>
</dbReference>
<dbReference type="PANTHER" id="PTHR32246">
    <property type="entry name" value="INGRESSION PROTEIN FIC1"/>
    <property type="match status" value="1"/>
</dbReference>
<dbReference type="AlphaFoldDB" id="A0A8J5HLV3"/>
<feature type="domain" description="C2" evidence="1">
    <location>
        <begin position="1"/>
        <end position="128"/>
    </location>
</feature>
<dbReference type="EMBL" id="JACMSC010000006">
    <property type="protein sequence ID" value="KAG6519186.1"/>
    <property type="molecule type" value="Genomic_DNA"/>
</dbReference>
<dbReference type="PANTHER" id="PTHR32246:SF166">
    <property type="entry name" value="OS06G0128800 PROTEIN"/>
    <property type="match status" value="1"/>
</dbReference>
<gene>
    <name evidence="2" type="ORF">ZIOFF_022675</name>
</gene>
<proteinExistence type="predicted"/>
<organism evidence="2 3">
    <name type="scientific">Zingiber officinale</name>
    <name type="common">Ginger</name>
    <name type="synonym">Amomum zingiber</name>
    <dbReference type="NCBI Taxonomy" id="94328"/>
    <lineage>
        <taxon>Eukaryota</taxon>
        <taxon>Viridiplantae</taxon>
        <taxon>Streptophyta</taxon>
        <taxon>Embryophyta</taxon>
        <taxon>Tracheophyta</taxon>
        <taxon>Spermatophyta</taxon>
        <taxon>Magnoliopsida</taxon>
        <taxon>Liliopsida</taxon>
        <taxon>Zingiberales</taxon>
        <taxon>Zingiberaceae</taxon>
        <taxon>Zingiber</taxon>
    </lineage>
</organism>
<dbReference type="SMART" id="SM00239">
    <property type="entry name" value="C2"/>
    <property type="match status" value="1"/>
</dbReference>
<reference evidence="2 3" key="1">
    <citation type="submission" date="2020-08" db="EMBL/GenBank/DDBJ databases">
        <title>Plant Genome Project.</title>
        <authorList>
            <person name="Zhang R.-G."/>
        </authorList>
    </citation>
    <scope>NUCLEOTIDE SEQUENCE [LARGE SCALE GENOMIC DNA]</scope>
    <source>
        <tissue evidence="2">Rhizome</tissue>
    </source>
</reference>